<feature type="domain" description="CHK kinase-like" evidence="10">
    <location>
        <begin position="1430"/>
        <end position="1632"/>
    </location>
</feature>
<dbReference type="InterPro" id="IPR011047">
    <property type="entry name" value="Quinoprotein_ADH-like_sf"/>
</dbReference>
<comment type="subcellular location">
    <subcellularLocation>
        <location evidence="1">Cytoplasmic vesicle</location>
        <location evidence="1">Autophagosome</location>
    </subcellularLocation>
    <subcellularLocation>
        <location evidence="2">Nucleus</location>
        <location evidence="2">Nucleolus</location>
    </subcellularLocation>
</comment>
<dbReference type="GO" id="GO:0006364">
    <property type="term" value="P:rRNA processing"/>
    <property type="evidence" value="ECO:0007669"/>
    <property type="project" value="UniProtKB-KW"/>
</dbReference>
<evidence type="ECO:0000256" key="5">
    <source>
        <dbReference type="ARBA" id="ARBA00022574"/>
    </source>
</evidence>
<sequence>MGVMVNDDGAKSVKYNFYRKAGRSIIERRPVFSPDGESIAIIVENIVRVYNIQTGECVRILETESPVNEIIAIQFPENEDYNLYGCSDTGYVTIWTWANGAVLREIKLNLPPNTKVHTFDLVDSTECCITSSQPKGKHLNLNTYSTKTGELLYDYRDTKPMYGDMICVSLGWCNGDRYAAVSNGTKVLSIQNLQQPHLKTRIVNHNGYRIMSVAAHQKTNAVAITDTLGRATVIRGNLYDYKQIAREVLHWHFLPPLATCFSLQGNYLYTGGMEKVLVKWTIGDLAYRANEKNFIPRLPGMIRFITTNNTHVALTLTNNSVVIANAQLRVLGTLLECGGVSPAARAVGGALLHVSPLSALLTAARTGHLQLYSTNTDKVLYNLDITGLNNLPSERWNLLPLETEVTCAAVSGNGEWLVTSEYRNDGITYPEEKLKFWAAQYKNATPFQLNTCVNLSHGGCNVVSLSLNYKGDFCVSAGSDQKFRIWKKENTSPTNKSKKFAWSCLTACYYSSGIGQFISNDVLNGFKDGFKHKPGRDEDLPYLREVDKNNDVIKKLFNIHKEQSLVIEEVERVSTKRDSEFGMGGVAISQDGSLIAAWFGCKLTLWDTHLCNLSTTLSHPALRPKGVHVQFGNRDAAHYLVCTTETCLAVWSLLSLTVKWLVQINPTCLVSHRFSNKLAVVTKNNDLHVFTPHSSTPILTKKRLLDPSTGIFKQCTFGTCFDDDIRLYLMRNDSEIYCLEPEQKEESRLEVISHRKLPTSNFSALLAEQQLSEVTPATGDGNVIDFSLASPHMVPPVSLLCTTFLQRLSGTEDIEEVDNTQEDKPMEIDEDSSDDEDTNSKMNGPYAPKVTELWTPNYEAVKEKKLNKMMHEPFLDLHSTSSLFVLKCEQEDFPDKVAGFLGDHIKLFLDVEENGTSSTLNLFVKCMPRFNEWRAQYIRDLGFFNKEYVMLSQLFNGFENGAGYRKWRPELLFIKENIFVFENVSFYGYVMPHNQITMDFEELKASVETLARFHAQSFIYEENKSKELGRTYRIWEDYSEYLNESTDKTDWRDTGRNAVMDYLKIYSKYKTEPNFNRYIDSILPGLFSEALELMQPSKEYRNAVVHRDLWSNNILVKKERNSPPHVLFVDFQTVIYTSPLLDLSSLIYFNTTRADRESWTDDLIEIYYAVLFEELQAVRIDINKIFNKTSIREAYEKSRLFGITQAALIIPVTVMSKEQSEAIFCDPESARRANVETRSQDFIDFAKRDEKYRARITELFDEIVERYVFPKSCRDESTTILPLTVVAYQLYLVIQVIDINFVENMATTAAQKNTQGNHITEEDIKLILAHYNRANEEIVIEDYSVRNASDKMLGFLAEYWKVKVLLSNRKVLHFFIKAISRSNAAKANMVKEMHLFDKEAFFYSVIKENIDLPGIKPWAARLITALHDAMVFEDLNAKQYKLRNKFKRFDMAHTLQALKTLARWHACSIIFEEKKTKENRAEYKINDEYEKSLDKGGYHLSSEWFCQCMIGALEAMKELSHYNEAEINMIDNRWEDVWSTGLSLSDYSPHQKNVICHRDLWNNNIMFHYKDDDNQSEPDDCVLVDFQAIRCQPPAGDVMLLLCCNLDPKIREENLDTFLNFYYEELRKILDEYNVDIDEVMSKTEFMKSADEQRQWGLVVCACLIPQFWIDDDLTTEIFCDNEQFDEILSKNKGLFIKKMMQNNFDYKEKVMEIFVEIANRYCLPPT</sequence>
<feature type="domain" description="CHK kinase-like" evidence="10">
    <location>
        <begin position="979"/>
        <end position="1177"/>
    </location>
</feature>
<evidence type="ECO:0000256" key="9">
    <source>
        <dbReference type="SAM" id="MobiDB-lite"/>
    </source>
</evidence>
<keyword evidence="4" id="KW-0698">rRNA processing</keyword>
<protein>
    <recommendedName>
        <fullName evidence="10">CHK kinase-like domain-containing protein</fullName>
    </recommendedName>
</protein>
<dbReference type="InterPro" id="IPR057644">
    <property type="entry name" value="Beta-prop_WDR75_2nd"/>
</dbReference>
<proteinExistence type="predicted"/>
<dbReference type="Gene3D" id="2.130.10.10">
    <property type="entry name" value="YVTN repeat-like/Quinoprotein amine dehydrogenase"/>
    <property type="match status" value="2"/>
</dbReference>
<evidence type="ECO:0000256" key="6">
    <source>
        <dbReference type="ARBA" id="ARBA00022737"/>
    </source>
</evidence>
<accession>A0A835L8B3</accession>
<dbReference type="SUPFAM" id="SSF50998">
    <property type="entry name" value="Quinoprotein alcohol dehydrogenase-like"/>
    <property type="match status" value="1"/>
</dbReference>
<dbReference type="InterPro" id="IPR036322">
    <property type="entry name" value="WD40_repeat_dom_sf"/>
</dbReference>
<keyword evidence="5" id="KW-0853">WD repeat</keyword>
<evidence type="ECO:0000259" key="10">
    <source>
        <dbReference type="SMART" id="SM00587"/>
    </source>
</evidence>
<dbReference type="InterPro" id="IPR053826">
    <property type="entry name" value="WDR75"/>
</dbReference>
<dbReference type="Pfam" id="PF02958">
    <property type="entry name" value="EcKL"/>
    <property type="match status" value="2"/>
</dbReference>
<feature type="region of interest" description="Disordered" evidence="9">
    <location>
        <begin position="812"/>
        <end position="848"/>
    </location>
</feature>
<keyword evidence="3" id="KW-0690">Ribosome biogenesis</keyword>
<dbReference type="GO" id="GO:0005776">
    <property type="term" value="C:autophagosome"/>
    <property type="evidence" value="ECO:0007669"/>
    <property type="project" value="UniProtKB-SubCell"/>
</dbReference>
<evidence type="ECO:0000256" key="8">
    <source>
        <dbReference type="ARBA" id="ARBA00023242"/>
    </source>
</evidence>
<dbReference type="SUPFAM" id="SSF56112">
    <property type="entry name" value="Protein kinase-like (PK-like)"/>
    <property type="match status" value="2"/>
</dbReference>
<keyword evidence="6" id="KW-0677">Repeat</keyword>
<dbReference type="EMBL" id="JACKWZ010000050">
    <property type="protein sequence ID" value="KAF9418784.1"/>
    <property type="molecule type" value="Genomic_DNA"/>
</dbReference>
<keyword evidence="8" id="KW-0539">Nucleus</keyword>
<reference evidence="11" key="1">
    <citation type="submission" date="2020-08" db="EMBL/GenBank/DDBJ databases">
        <title>Spodoptera exigua strain:BAW_Kor-Di-RS1 Genome sequencing and assembly.</title>
        <authorList>
            <person name="Kim J."/>
            <person name="Nam H.Y."/>
            <person name="Kwon M."/>
            <person name="Choi J.H."/>
            <person name="Cho S.R."/>
            <person name="Kim G.-H."/>
        </authorList>
    </citation>
    <scope>NUCLEOTIDE SEQUENCE</scope>
    <source>
        <strain evidence="11">BAW_Kor-Di-RS1</strain>
        <tissue evidence="11">Whole-body</tissue>
    </source>
</reference>
<dbReference type="Proteomes" id="UP000648187">
    <property type="component" value="Unassembled WGS sequence"/>
</dbReference>
<dbReference type="GO" id="GO:0003723">
    <property type="term" value="F:RNA binding"/>
    <property type="evidence" value="ECO:0007669"/>
    <property type="project" value="InterPro"/>
</dbReference>
<evidence type="ECO:0000256" key="2">
    <source>
        <dbReference type="ARBA" id="ARBA00004604"/>
    </source>
</evidence>
<evidence type="ECO:0000256" key="3">
    <source>
        <dbReference type="ARBA" id="ARBA00022517"/>
    </source>
</evidence>
<dbReference type="PANTHER" id="PTHR44215">
    <property type="entry name" value="WD REPEAT-CONTAINING PROTEIN 75"/>
    <property type="match status" value="1"/>
</dbReference>
<dbReference type="InterPro" id="IPR001680">
    <property type="entry name" value="WD40_rpt"/>
</dbReference>
<dbReference type="Pfam" id="PF23769">
    <property type="entry name" value="Beta-prop_WDR75_2nd"/>
    <property type="match status" value="2"/>
</dbReference>
<dbReference type="InterPro" id="IPR004119">
    <property type="entry name" value="EcKL"/>
</dbReference>
<dbReference type="InterPro" id="IPR015897">
    <property type="entry name" value="CHK_kinase-like"/>
</dbReference>
<evidence type="ECO:0000313" key="12">
    <source>
        <dbReference type="Proteomes" id="UP000648187"/>
    </source>
</evidence>
<dbReference type="InterPro" id="IPR011009">
    <property type="entry name" value="Kinase-like_dom_sf"/>
</dbReference>
<dbReference type="Pfam" id="PF23869">
    <property type="entry name" value="Beta-prop_WDR75_1st"/>
    <property type="match status" value="1"/>
</dbReference>
<feature type="compositionally biased region" description="Acidic residues" evidence="9">
    <location>
        <begin position="828"/>
        <end position="837"/>
    </location>
</feature>
<dbReference type="GO" id="GO:2000234">
    <property type="term" value="P:positive regulation of rRNA processing"/>
    <property type="evidence" value="ECO:0007669"/>
    <property type="project" value="TreeGrafter"/>
</dbReference>
<evidence type="ECO:0000256" key="4">
    <source>
        <dbReference type="ARBA" id="ARBA00022552"/>
    </source>
</evidence>
<dbReference type="SMART" id="SM00587">
    <property type="entry name" value="CHK"/>
    <property type="match status" value="2"/>
</dbReference>
<keyword evidence="12" id="KW-1185">Reference proteome</keyword>
<organism evidence="11 12">
    <name type="scientific">Spodoptera exigua</name>
    <name type="common">Beet armyworm</name>
    <name type="synonym">Noctua fulgens</name>
    <dbReference type="NCBI Taxonomy" id="7107"/>
    <lineage>
        <taxon>Eukaryota</taxon>
        <taxon>Metazoa</taxon>
        <taxon>Ecdysozoa</taxon>
        <taxon>Arthropoda</taxon>
        <taxon>Hexapoda</taxon>
        <taxon>Insecta</taxon>
        <taxon>Pterygota</taxon>
        <taxon>Neoptera</taxon>
        <taxon>Endopterygota</taxon>
        <taxon>Lepidoptera</taxon>
        <taxon>Glossata</taxon>
        <taxon>Ditrysia</taxon>
        <taxon>Noctuoidea</taxon>
        <taxon>Noctuidae</taxon>
        <taxon>Amphipyrinae</taxon>
        <taxon>Spodoptera</taxon>
    </lineage>
</organism>
<name>A0A835L8B3_SPOEX</name>
<dbReference type="SUPFAM" id="SSF50978">
    <property type="entry name" value="WD40 repeat-like"/>
    <property type="match status" value="1"/>
</dbReference>
<dbReference type="Gene3D" id="3.90.1200.10">
    <property type="match status" value="2"/>
</dbReference>
<evidence type="ECO:0000256" key="1">
    <source>
        <dbReference type="ARBA" id="ARBA00004419"/>
    </source>
</evidence>
<comment type="caution">
    <text evidence="11">The sequence shown here is derived from an EMBL/GenBank/DDBJ whole genome shotgun (WGS) entry which is preliminary data.</text>
</comment>
<dbReference type="GO" id="GO:0045943">
    <property type="term" value="P:positive regulation of transcription by RNA polymerase I"/>
    <property type="evidence" value="ECO:0007669"/>
    <property type="project" value="InterPro"/>
</dbReference>
<dbReference type="PANTHER" id="PTHR44215:SF1">
    <property type="entry name" value="WD REPEAT-CONTAINING PROTEIN 75"/>
    <property type="match status" value="1"/>
</dbReference>
<dbReference type="GO" id="GO:0032040">
    <property type="term" value="C:small-subunit processome"/>
    <property type="evidence" value="ECO:0007669"/>
    <property type="project" value="InterPro"/>
</dbReference>
<dbReference type="SMART" id="SM00320">
    <property type="entry name" value="WD40"/>
    <property type="match status" value="4"/>
</dbReference>
<gene>
    <name evidence="11" type="ORF">HW555_004451</name>
</gene>
<keyword evidence="7" id="KW-0804">Transcription</keyword>
<dbReference type="InterPro" id="IPR015943">
    <property type="entry name" value="WD40/YVTN_repeat-like_dom_sf"/>
</dbReference>
<evidence type="ECO:0000256" key="7">
    <source>
        <dbReference type="ARBA" id="ARBA00023163"/>
    </source>
</evidence>
<evidence type="ECO:0000313" key="11">
    <source>
        <dbReference type="EMBL" id="KAF9418784.1"/>
    </source>
</evidence>